<sequence length="36" mass="4223">MQSLSMEATRMKLEQQKINYLTNKNITLPSKKIEVI</sequence>
<accession>A0A0F3M9S6</accession>
<dbReference type="EMBL" id="LANO01000048">
    <property type="protein sequence ID" value="KJV51349.1"/>
    <property type="molecule type" value="Genomic_DNA"/>
</dbReference>
<dbReference type="PATRIC" id="fig|1359184.3.peg.2132"/>
<proteinExistence type="predicted"/>
<organism evidence="1 2">
    <name type="scientific">Orientia tsutsugamushi str. Gilliam</name>
    <dbReference type="NCBI Taxonomy" id="1359184"/>
    <lineage>
        <taxon>Bacteria</taxon>
        <taxon>Pseudomonadati</taxon>
        <taxon>Pseudomonadota</taxon>
        <taxon>Alphaproteobacteria</taxon>
        <taxon>Rickettsiales</taxon>
        <taxon>Rickettsiaceae</taxon>
        <taxon>Rickettsieae</taxon>
        <taxon>Orientia</taxon>
    </lineage>
</organism>
<evidence type="ECO:0000313" key="1">
    <source>
        <dbReference type="EMBL" id="KJV51349.1"/>
    </source>
</evidence>
<dbReference type="Proteomes" id="UP000033769">
    <property type="component" value="Unassembled WGS sequence"/>
</dbReference>
<evidence type="ECO:0000313" key="2">
    <source>
        <dbReference type="Proteomes" id="UP000033769"/>
    </source>
</evidence>
<reference evidence="1 2" key="1">
    <citation type="submission" date="2015-02" db="EMBL/GenBank/DDBJ databases">
        <title>Genome Sequencing of Rickettsiales.</title>
        <authorList>
            <person name="Daugherty S.C."/>
            <person name="Su Q."/>
            <person name="Abolude K."/>
            <person name="Beier-Sexton M."/>
            <person name="Carlyon J.A."/>
            <person name="Carter R."/>
            <person name="Day N.P."/>
            <person name="Dumler S.J."/>
            <person name="Dyachenko V."/>
            <person name="Godinez A."/>
            <person name="Kurtti T.J."/>
            <person name="Lichay M."/>
            <person name="Mullins K.E."/>
            <person name="Ott S."/>
            <person name="Pappas-Brown V."/>
            <person name="Paris D.H."/>
            <person name="Patel P."/>
            <person name="Richards A.L."/>
            <person name="Sadzewicz L."/>
            <person name="Sears K."/>
            <person name="Seidman D."/>
            <person name="Sengamalay N."/>
            <person name="Stenos J."/>
            <person name="Tallon L.J."/>
            <person name="Vincent G."/>
            <person name="Fraser C.M."/>
            <person name="Munderloh U."/>
            <person name="Dunning-Hotopp J.C."/>
        </authorList>
    </citation>
    <scope>NUCLEOTIDE SEQUENCE [LARGE SCALE GENOMIC DNA]</scope>
    <source>
        <strain evidence="1 2">Gilliam</strain>
    </source>
</reference>
<protein>
    <submittedName>
        <fullName evidence="1">Uncharacterized protein</fullName>
    </submittedName>
</protein>
<name>A0A0F3M9S6_ORITS</name>
<gene>
    <name evidence="1" type="ORF">OTSGILL_2326</name>
</gene>
<dbReference type="AlphaFoldDB" id="A0A0F3M9S6"/>
<comment type="caution">
    <text evidence="1">The sequence shown here is derived from an EMBL/GenBank/DDBJ whole genome shotgun (WGS) entry which is preliminary data.</text>
</comment>